<keyword evidence="6" id="KW-1185">Reference proteome</keyword>
<evidence type="ECO:0000313" key="5">
    <source>
        <dbReference type="EMBL" id="TWW62763.1"/>
    </source>
</evidence>
<evidence type="ECO:0000313" key="6">
    <source>
        <dbReference type="Proteomes" id="UP000324091"/>
    </source>
</evidence>
<keyword evidence="2" id="KW-0677">Repeat</keyword>
<protein>
    <submittedName>
        <fullName evidence="5">Kelch domain-containing protein 7A</fullName>
    </submittedName>
</protein>
<dbReference type="Proteomes" id="UP000324091">
    <property type="component" value="Chromosome 4"/>
</dbReference>
<accession>A0A5C6N6E7</accession>
<feature type="compositionally biased region" description="Polar residues" evidence="3">
    <location>
        <begin position="320"/>
        <end position="338"/>
    </location>
</feature>
<dbReference type="InterPro" id="IPR006652">
    <property type="entry name" value="Kelch_1"/>
</dbReference>
<evidence type="ECO:0000256" key="2">
    <source>
        <dbReference type="ARBA" id="ARBA00022737"/>
    </source>
</evidence>
<feature type="region of interest" description="Disordered" evidence="3">
    <location>
        <begin position="312"/>
        <end position="361"/>
    </location>
</feature>
<dbReference type="AlphaFoldDB" id="A0A5C6N6E7"/>
<feature type="transmembrane region" description="Helical" evidence="4">
    <location>
        <begin position="12"/>
        <end position="31"/>
    </location>
</feature>
<dbReference type="InterPro" id="IPR015915">
    <property type="entry name" value="Kelch-typ_b-propeller"/>
</dbReference>
<dbReference type="SUPFAM" id="SSF117281">
    <property type="entry name" value="Kelch motif"/>
    <property type="match status" value="1"/>
</dbReference>
<feature type="region of interest" description="Disordered" evidence="3">
    <location>
        <begin position="64"/>
        <end position="93"/>
    </location>
</feature>
<keyword evidence="4" id="KW-0812">Transmembrane</keyword>
<keyword evidence="4" id="KW-0472">Membrane</keyword>
<dbReference type="SMART" id="SM00612">
    <property type="entry name" value="Kelch"/>
    <property type="match status" value="2"/>
</dbReference>
<comment type="caution">
    <text evidence="5">The sequence shown here is derived from an EMBL/GenBank/DDBJ whole genome shotgun (WGS) entry which is preliminary data.</text>
</comment>
<keyword evidence="1" id="KW-0880">Kelch repeat</keyword>
<proteinExistence type="predicted"/>
<reference evidence="5 6" key="1">
    <citation type="submission" date="2019-04" db="EMBL/GenBank/DDBJ databases">
        <title>Chromosome genome assembly for Takifugu flavidus.</title>
        <authorList>
            <person name="Xiao S."/>
        </authorList>
    </citation>
    <scope>NUCLEOTIDE SEQUENCE [LARGE SCALE GENOMIC DNA]</scope>
    <source>
        <strain evidence="5">HTHZ2018</strain>
        <tissue evidence="5">Muscle</tissue>
    </source>
</reference>
<gene>
    <name evidence="5" type="ORF">D4764_04G0014100</name>
</gene>
<dbReference type="InterPro" id="IPR052310">
    <property type="entry name" value="Kelch/BTB_domain_protein"/>
</dbReference>
<dbReference type="EMBL" id="RHFK02000017">
    <property type="protein sequence ID" value="TWW62763.1"/>
    <property type="molecule type" value="Genomic_DNA"/>
</dbReference>
<feature type="compositionally biased region" description="Basic and acidic residues" evidence="3">
    <location>
        <begin position="339"/>
        <end position="352"/>
    </location>
</feature>
<organism evidence="5 6">
    <name type="scientific">Takifugu flavidus</name>
    <name type="common">sansaifugu</name>
    <dbReference type="NCBI Taxonomy" id="433684"/>
    <lineage>
        <taxon>Eukaryota</taxon>
        <taxon>Metazoa</taxon>
        <taxon>Chordata</taxon>
        <taxon>Craniata</taxon>
        <taxon>Vertebrata</taxon>
        <taxon>Euteleostomi</taxon>
        <taxon>Actinopterygii</taxon>
        <taxon>Neopterygii</taxon>
        <taxon>Teleostei</taxon>
        <taxon>Neoteleostei</taxon>
        <taxon>Acanthomorphata</taxon>
        <taxon>Eupercaria</taxon>
        <taxon>Tetraodontiformes</taxon>
        <taxon>Tetradontoidea</taxon>
        <taxon>Tetraodontidae</taxon>
        <taxon>Takifugu</taxon>
    </lineage>
</organism>
<dbReference type="Gene3D" id="2.120.10.80">
    <property type="entry name" value="Kelch-type beta propeller"/>
    <property type="match status" value="1"/>
</dbReference>
<evidence type="ECO:0000256" key="1">
    <source>
        <dbReference type="ARBA" id="ARBA00022441"/>
    </source>
</evidence>
<dbReference type="PANTHER" id="PTHR45972">
    <property type="entry name" value="BTB_2 DOMAIN-CONTAINING PROTEIN"/>
    <property type="match status" value="1"/>
</dbReference>
<evidence type="ECO:0000256" key="3">
    <source>
        <dbReference type="SAM" id="MobiDB-lite"/>
    </source>
</evidence>
<name>A0A5C6N6E7_9TELE</name>
<evidence type="ECO:0000256" key="4">
    <source>
        <dbReference type="SAM" id="Phobius"/>
    </source>
</evidence>
<feature type="compositionally biased region" description="Basic and acidic residues" evidence="3">
    <location>
        <begin position="67"/>
        <end position="77"/>
    </location>
</feature>
<dbReference type="PANTHER" id="PTHR45972:SF1">
    <property type="entry name" value="KELCH DOMAIN-CONTAINING PROTEIN 7A"/>
    <property type="match status" value="1"/>
</dbReference>
<dbReference type="Pfam" id="PF01344">
    <property type="entry name" value="Kelch_1"/>
    <property type="match status" value="2"/>
</dbReference>
<sequence length="744" mass="82604">MTIAELLGFDMRLLWKLSVSAAAVLLVSWAYRFYCSRDAREIHGNKRKPGNATCQNCKTTLNHPTSAKHDAGEEDKQPGPVQLDADPPSDGSRETRFLVQRAKEDGLAVSCCDGHATSKNETLSHQECPKVTTSDASFGSPLNILHRSTERGAACTTGRHPSCYLQNLEGIVGVRRELRQESECQGAYSSFLSKAEIKVEDAAVLLKGPGDQTLRRKIYDYYVESSSHCVTEPDCVLGRSESQAVELRSLPLPPPSTSPITMRDLISPQSIFENSCVFEATTPRHPPALLRKQSYLSATEWCELSIPPQTSRVTAAVPQSPASKSSESAFTPNVNFSFEDSKDPEERDRTESETAAEAPLAHCSPPKLERAVLEKFKGKIDLGNCLEALDVAKKYSQTSLRQAALGVMSENYLQVLRDPNIYGWLLAGERDQIQKKRMRGRSFVMVAHIHPQDGSRTFGGTTREKEQKESGAIYYYDDHTDTWHTHCLIPQEIVSKACAVCTMDNYLFVAVGCQGAHSGMTPSKRVFCFNPLTSIWKEISPMNEARPCCKLAALGGFVYAIGGECLSSVERYDPREDKWTFVAPLPNNTFAVAHQVTVSNGEIYVSGGTFKYMLLCYSPKTNSWRSSLLVGSKDKTADMVAVKRCLYRFDINPILGVSVYRYHTGVRLWYKCCSRRLLRCPAFHCVALEDTIFCISHQFTVRFLADEISPAFGDEHLSVLSAAKGMIFPFVLSLPDKKPVQTSV</sequence>
<keyword evidence="4" id="KW-1133">Transmembrane helix</keyword>